<name>H0ES56_GLAL7</name>
<dbReference type="AlphaFoldDB" id="H0ES56"/>
<organism evidence="1 2">
    <name type="scientific">Glarea lozoyensis (strain ATCC 74030 / MF5533)</name>
    <dbReference type="NCBI Taxonomy" id="1104152"/>
    <lineage>
        <taxon>Eukaryota</taxon>
        <taxon>Fungi</taxon>
        <taxon>Dikarya</taxon>
        <taxon>Ascomycota</taxon>
        <taxon>Pezizomycotina</taxon>
        <taxon>Leotiomycetes</taxon>
        <taxon>Helotiales</taxon>
        <taxon>Helotiaceae</taxon>
        <taxon>Glarea</taxon>
    </lineage>
</organism>
<dbReference type="HOGENOM" id="CLU_2454926_0_0_1"/>
<keyword evidence="2" id="KW-1185">Reference proteome</keyword>
<sequence>MKSALDVLNEASDTYIHHLNIRQLATLDEHFYTSHSAHIIQTTHQHVDHITIFNLILHLTNSRHIITPISQFQNTLPITNISPITRDTI</sequence>
<dbReference type="Proteomes" id="UP000005446">
    <property type="component" value="Unassembled WGS sequence"/>
</dbReference>
<proteinExistence type="predicted"/>
<evidence type="ECO:0000313" key="1">
    <source>
        <dbReference type="EMBL" id="EHK98648.1"/>
    </source>
</evidence>
<dbReference type="EMBL" id="AGUE01000140">
    <property type="protein sequence ID" value="EHK98648.1"/>
    <property type="molecule type" value="Genomic_DNA"/>
</dbReference>
<comment type="caution">
    <text evidence="1">The sequence shown here is derived from an EMBL/GenBank/DDBJ whole genome shotgun (WGS) entry which is preliminary data.</text>
</comment>
<protein>
    <submittedName>
        <fullName evidence="1">Uncharacterized protein</fullName>
    </submittedName>
</protein>
<gene>
    <name evidence="1" type="ORF">M7I_5533</name>
</gene>
<accession>H0ES56</accession>
<dbReference type="InParanoid" id="H0ES56"/>
<evidence type="ECO:0000313" key="2">
    <source>
        <dbReference type="Proteomes" id="UP000005446"/>
    </source>
</evidence>
<reference evidence="1 2" key="1">
    <citation type="journal article" date="2012" name="Eukaryot. Cell">
        <title>Genome sequence of the fungus Glarea lozoyensis: the first genome sequence of a species from the Helotiaceae family.</title>
        <authorList>
            <person name="Youssar L."/>
            <person name="Gruening B.A."/>
            <person name="Erxleben A."/>
            <person name="Guenther S."/>
            <person name="Huettel W."/>
        </authorList>
    </citation>
    <scope>NUCLEOTIDE SEQUENCE [LARGE SCALE GENOMIC DNA]</scope>
    <source>
        <strain evidence="2">ATCC 74030 / MF5533</strain>
    </source>
</reference>